<dbReference type="Pfam" id="PF13673">
    <property type="entry name" value="Acetyltransf_10"/>
    <property type="match status" value="1"/>
</dbReference>
<dbReference type="PROSITE" id="PS51186">
    <property type="entry name" value="GNAT"/>
    <property type="match status" value="1"/>
</dbReference>
<evidence type="ECO:0000313" key="3">
    <source>
        <dbReference type="Proteomes" id="UP001225598"/>
    </source>
</evidence>
<dbReference type="GO" id="GO:0016746">
    <property type="term" value="F:acyltransferase activity"/>
    <property type="evidence" value="ECO:0007669"/>
    <property type="project" value="UniProtKB-KW"/>
</dbReference>
<dbReference type="RefSeq" id="WP_284824495.1">
    <property type="nucleotide sequence ID" value="NZ_CP126969.1"/>
</dbReference>
<reference evidence="2 3" key="1">
    <citation type="submission" date="2023-05" db="EMBL/GenBank/DDBJ databases">
        <title>Corynebacterium suedekumii sp. nov. and Corynebacterium breve sp. nov. isolated from raw cow's milk.</title>
        <authorList>
            <person name="Baer M.K."/>
            <person name="Mehl L."/>
            <person name="Hellmuth R."/>
            <person name="Marke G."/>
            <person name="Lipski A."/>
        </authorList>
    </citation>
    <scope>NUCLEOTIDE SEQUENCE [LARGE SCALE GENOMIC DNA]</scope>
    <source>
        <strain evidence="2 3">R4</strain>
    </source>
</reference>
<dbReference type="EMBL" id="CP126969">
    <property type="protein sequence ID" value="WIM67415.1"/>
    <property type="molecule type" value="Genomic_DNA"/>
</dbReference>
<evidence type="ECO:0000313" key="2">
    <source>
        <dbReference type="EMBL" id="WIM67415.1"/>
    </source>
</evidence>
<keyword evidence="2" id="KW-0012">Acyltransferase</keyword>
<accession>A0ABY8VIN1</accession>
<keyword evidence="3" id="KW-1185">Reference proteome</keyword>
<proteinExistence type="predicted"/>
<name>A0ABY8VIN1_9CORY</name>
<dbReference type="InterPro" id="IPR000182">
    <property type="entry name" value="GNAT_dom"/>
</dbReference>
<dbReference type="CDD" id="cd04301">
    <property type="entry name" value="NAT_SF"/>
    <property type="match status" value="1"/>
</dbReference>
<organism evidence="2 3">
    <name type="scientific">Corynebacterium breve</name>
    <dbReference type="NCBI Taxonomy" id="3049799"/>
    <lineage>
        <taxon>Bacteria</taxon>
        <taxon>Bacillati</taxon>
        <taxon>Actinomycetota</taxon>
        <taxon>Actinomycetes</taxon>
        <taxon>Mycobacteriales</taxon>
        <taxon>Corynebacteriaceae</taxon>
        <taxon>Corynebacterium</taxon>
    </lineage>
</organism>
<dbReference type="EC" id="2.3.1.-" evidence="2"/>
<dbReference type="Gene3D" id="3.40.630.30">
    <property type="match status" value="1"/>
</dbReference>
<feature type="domain" description="N-acetyltransferase" evidence="1">
    <location>
        <begin position="8"/>
        <end position="153"/>
    </location>
</feature>
<protein>
    <submittedName>
        <fullName evidence="2">GNAT family N-acetyltransferase</fullName>
        <ecNumber evidence="2">2.3.1.-</ecNumber>
    </submittedName>
</protein>
<sequence length="164" mass="18643">MTIQFSSLRLIDLSPLEVHSLYKLRVDVFVAEQKTPYQEIDDADADKNTRHILAWRTSQDHSQVIGATRVVPGEDITQIGRFVLAPDYRGTGLGDKLLRYTLRYVFENHPGDDVILDAQQPLVQYYEKYGFMPEGELFDDTGVPHQNMRLSAAKLAQLILKPAP</sequence>
<dbReference type="Proteomes" id="UP001225598">
    <property type="component" value="Chromosome"/>
</dbReference>
<gene>
    <name evidence="2" type="ORF">QP027_09950</name>
</gene>
<keyword evidence="2" id="KW-0808">Transferase</keyword>
<evidence type="ECO:0000259" key="1">
    <source>
        <dbReference type="PROSITE" id="PS51186"/>
    </source>
</evidence>
<dbReference type="SUPFAM" id="SSF55729">
    <property type="entry name" value="Acyl-CoA N-acyltransferases (Nat)"/>
    <property type="match status" value="1"/>
</dbReference>
<dbReference type="InterPro" id="IPR016181">
    <property type="entry name" value="Acyl_CoA_acyltransferase"/>
</dbReference>